<evidence type="ECO:0000259" key="6">
    <source>
        <dbReference type="Pfam" id="PF01061"/>
    </source>
</evidence>
<accession>A0ABW7XPH0</accession>
<feature type="transmembrane region" description="Helical" evidence="5">
    <location>
        <begin position="106"/>
        <end position="131"/>
    </location>
</feature>
<evidence type="ECO:0000313" key="8">
    <source>
        <dbReference type="Proteomes" id="UP001611580"/>
    </source>
</evidence>
<feature type="transmembrane region" description="Helical" evidence="5">
    <location>
        <begin position="224"/>
        <end position="243"/>
    </location>
</feature>
<feature type="transmembrane region" description="Helical" evidence="5">
    <location>
        <begin position="63"/>
        <end position="85"/>
    </location>
</feature>
<dbReference type="EMBL" id="JBIRYI010000014">
    <property type="protein sequence ID" value="MFI2489430.1"/>
    <property type="molecule type" value="Genomic_DNA"/>
</dbReference>
<dbReference type="RefSeq" id="WP_397406666.1">
    <property type="nucleotide sequence ID" value="NZ_JBIRYI010000014.1"/>
</dbReference>
<keyword evidence="4 5" id="KW-0472">Membrane</keyword>
<comment type="caution">
    <text evidence="7">The sequence shown here is derived from an EMBL/GenBank/DDBJ whole genome shotgun (WGS) entry which is preliminary data.</text>
</comment>
<protein>
    <submittedName>
        <fullName evidence="7">ABC transporter permease</fullName>
    </submittedName>
</protein>
<evidence type="ECO:0000256" key="3">
    <source>
        <dbReference type="ARBA" id="ARBA00022989"/>
    </source>
</evidence>
<feature type="transmembrane region" description="Helical" evidence="5">
    <location>
        <begin position="173"/>
        <end position="192"/>
    </location>
</feature>
<gene>
    <name evidence="7" type="ORF">ACH47X_21135</name>
</gene>
<dbReference type="PANTHER" id="PTHR43229:SF2">
    <property type="entry name" value="NODULATION PROTEIN J"/>
    <property type="match status" value="1"/>
</dbReference>
<dbReference type="PANTHER" id="PTHR43229">
    <property type="entry name" value="NODULATION PROTEIN J"/>
    <property type="match status" value="1"/>
</dbReference>
<name>A0ABW7XPH0_9MICO</name>
<dbReference type="InterPro" id="IPR013525">
    <property type="entry name" value="ABC2_TM"/>
</dbReference>
<feature type="domain" description="ABC-2 type transporter transmembrane" evidence="6">
    <location>
        <begin position="10"/>
        <end position="213"/>
    </location>
</feature>
<evidence type="ECO:0000256" key="1">
    <source>
        <dbReference type="ARBA" id="ARBA00004141"/>
    </source>
</evidence>
<evidence type="ECO:0000256" key="5">
    <source>
        <dbReference type="SAM" id="Phobius"/>
    </source>
</evidence>
<proteinExistence type="predicted"/>
<dbReference type="Pfam" id="PF01061">
    <property type="entry name" value="ABC2_membrane"/>
    <property type="match status" value="1"/>
</dbReference>
<sequence length="252" mass="26236">MTAVSQPVAIRAYVRLELRRTLRDRRTLLFSLLVPPAVFLWAGTSADHRATEVGPGTNLTASLLVSVALYGALLTAASGGAGVAVERAQGWTRQLRLTPLAPWAYVQAKVLAAMAVGAGSVLVTLAVGAFAGARMPASAWVLCAVVAWAGSLVFAAFGLLMGYLLPTDGVLRYLNLLLTALAFAGGLFLPFADGTPMAALSRVMPTYGLAELARAPLGGGSVELLAVVNVVVWAAVFLAGAAWRFRSETARV</sequence>
<evidence type="ECO:0000256" key="2">
    <source>
        <dbReference type="ARBA" id="ARBA00022692"/>
    </source>
</evidence>
<keyword evidence="3 5" id="KW-1133">Transmembrane helix</keyword>
<feature type="transmembrane region" description="Helical" evidence="5">
    <location>
        <begin position="137"/>
        <end position="161"/>
    </location>
</feature>
<reference evidence="7 8" key="1">
    <citation type="submission" date="2024-10" db="EMBL/GenBank/DDBJ databases">
        <title>The Natural Products Discovery Center: Release of the First 8490 Sequenced Strains for Exploring Actinobacteria Biosynthetic Diversity.</title>
        <authorList>
            <person name="Kalkreuter E."/>
            <person name="Kautsar S.A."/>
            <person name="Yang D."/>
            <person name="Bader C.D."/>
            <person name="Teijaro C.N."/>
            <person name="Fluegel L."/>
            <person name="Davis C.M."/>
            <person name="Simpson J.R."/>
            <person name="Lauterbach L."/>
            <person name="Steele A.D."/>
            <person name="Gui C."/>
            <person name="Meng S."/>
            <person name="Li G."/>
            <person name="Viehrig K."/>
            <person name="Ye F."/>
            <person name="Su P."/>
            <person name="Kiefer A.F."/>
            <person name="Nichols A."/>
            <person name="Cepeda A.J."/>
            <person name="Yan W."/>
            <person name="Fan B."/>
            <person name="Jiang Y."/>
            <person name="Adhikari A."/>
            <person name="Zheng C.-J."/>
            <person name="Schuster L."/>
            <person name="Cowan T.M."/>
            <person name="Smanski M.J."/>
            <person name="Chevrette M.G."/>
            <person name="De Carvalho L.P.S."/>
            <person name="Shen B."/>
        </authorList>
    </citation>
    <scope>NUCLEOTIDE SEQUENCE [LARGE SCALE GENOMIC DNA]</scope>
    <source>
        <strain evidence="7 8">NPDC019481</strain>
    </source>
</reference>
<feature type="transmembrane region" description="Helical" evidence="5">
    <location>
        <begin position="27"/>
        <end position="43"/>
    </location>
</feature>
<keyword evidence="2 5" id="KW-0812">Transmembrane</keyword>
<comment type="subcellular location">
    <subcellularLocation>
        <location evidence="1">Membrane</location>
        <topology evidence="1">Multi-pass membrane protein</topology>
    </subcellularLocation>
</comment>
<organism evidence="7 8">
    <name type="scientific">Promicromonospora kroppenstedtii</name>
    <dbReference type="NCBI Taxonomy" id="440482"/>
    <lineage>
        <taxon>Bacteria</taxon>
        <taxon>Bacillati</taxon>
        <taxon>Actinomycetota</taxon>
        <taxon>Actinomycetes</taxon>
        <taxon>Micrococcales</taxon>
        <taxon>Promicromonosporaceae</taxon>
        <taxon>Promicromonospora</taxon>
    </lineage>
</organism>
<evidence type="ECO:0000256" key="4">
    <source>
        <dbReference type="ARBA" id="ARBA00023136"/>
    </source>
</evidence>
<dbReference type="Proteomes" id="UP001611580">
    <property type="component" value="Unassembled WGS sequence"/>
</dbReference>
<keyword evidence="8" id="KW-1185">Reference proteome</keyword>
<dbReference type="InterPro" id="IPR051784">
    <property type="entry name" value="Nod_factor_ABC_transporter"/>
</dbReference>
<evidence type="ECO:0000313" key="7">
    <source>
        <dbReference type="EMBL" id="MFI2489430.1"/>
    </source>
</evidence>